<name>A0A6G1FQF7_9PEZI</name>
<keyword evidence="1" id="KW-0479">Metal-binding</keyword>
<dbReference type="PANTHER" id="PTHR12197:SF251">
    <property type="entry name" value="EG:BACR7C10.4 PROTEIN"/>
    <property type="match status" value="1"/>
</dbReference>
<dbReference type="InterPro" id="IPR046341">
    <property type="entry name" value="SET_dom_sf"/>
</dbReference>
<dbReference type="Gene3D" id="2.170.270.10">
    <property type="entry name" value="SET domain"/>
    <property type="match status" value="1"/>
</dbReference>
<reference evidence="9" key="2">
    <citation type="submission" date="2020-04" db="EMBL/GenBank/DDBJ databases">
        <authorList>
            <consortium name="NCBI Genome Project"/>
        </authorList>
    </citation>
    <scope>NUCLEOTIDE SEQUENCE</scope>
    <source>
        <strain evidence="9">CBS 781.70</strain>
    </source>
</reference>
<dbReference type="PROSITE" id="PS50865">
    <property type="entry name" value="ZF_MYND_2"/>
    <property type="match status" value="1"/>
</dbReference>
<evidence type="ECO:0000256" key="4">
    <source>
        <dbReference type="PROSITE-ProRule" id="PRU00134"/>
    </source>
</evidence>
<dbReference type="GeneID" id="54418381"/>
<dbReference type="GO" id="GO:0005634">
    <property type="term" value="C:nucleus"/>
    <property type="evidence" value="ECO:0007669"/>
    <property type="project" value="TreeGrafter"/>
</dbReference>
<dbReference type="InterPro" id="IPR002893">
    <property type="entry name" value="Znf_MYND"/>
</dbReference>
<dbReference type="SUPFAM" id="SSF82199">
    <property type="entry name" value="SET domain"/>
    <property type="match status" value="1"/>
</dbReference>
<dbReference type="OrthoDB" id="5945798at2759"/>
<dbReference type="Gene3D" id="1.10.220.160">
    <property type="match status" value="1"/>
</dbReference>
<evidence type="ECO:0000256" key="1">
    <source>
        <dbReference type="ARBA" id="ARBA00022723"/>
    </source>
</evidence>
<keyword evidence="2 4" id="KW-0863">Zinc-finger</keyword>
<dbReference type="InterPro" id="IPR001214">
    <property type="entry name" value="SET_dom"/>
</dbReference>
<gene>
    <name evidence="7 9" type="ORF">P152DRAFT_444553</name>
</gene>
<organism evidence="7">
    <name type="scientific">Eremomyces bilateralis CBS 781.70</name>
    <dbReference type="NCBI Taxonomy" id="1392243"/>
    <lineage>
        <taxon>Eukaryota</taxon>
        <taxon>Fungi</taxon>
        <taxon>Dikarya</taxon>
        <taxon>Ascomycota</taxon>
        <taxon>Pezizomycotina</taxon>
        <taxon>Dothideomycetes</taxon>
        <taxon>Dothideomycetes incertae sedis</taxon>
        <taxon>Eremomycetales</taxon>
        <taxon>Eremomycetaceae</taxon>
        <taxon>Eremomyces</taxon>
    </lineage>
</organism>
<dbReference type="EMBL" id="ML975192">
    <property type="protein sequence ID" value="KAF1808065.1"/>
    <property type="molecule type" value="Genomic_DNA"/>
</dbReference>
<dbReference type="PANTHER" id="PTHR12197">
    <property type="entry name" value="HISTONE-LYSINE N-METHYLTRANSFERASE SMYD"/>
    <property type="match status" value="1"/>
</dbReference>
<protein>
    <submittedName>
        <fullName evidence="7 9">SET domain-containing protein</fullName>
    </submittedName>
</protein>
<dbReference type="Gene3D" id="6.10.140.2220">
    <property type="match status" value="1"/>
</dbReference>
<evidence type="ECO:0000313" key="8">
    <source>
        <dbReference type="Proteomes" id="UP000504638"/>
    </source>
</evidence>
<keyword evidence="3" id="KW-0862">Zinc</keyword>
<keyword evidence="8" id="KW-1185">Reference proteome</keyword>
<feature type="domain" description="MYND-type" evidence="6">
    <location>
        <begin position="49"/>
        <end position="101"/>
    </location>
</feature>
<reference evidence="9" key="3">
    <citation type="submission" date="2025-04" db="UniProtKB">
        <authorList>
            <consortium name="RefSeq"/>
        </authorList>
    </citation>
    <scope>IDENTIFICATION</scope>
    <source>
        <strain evidence="9">CBS 781.70</strain>
    </source>
</reference>
<dbReference type="RefSeq" id="XP_033529696.1">
    <property type="nucleotide sequence ID" value="XM_033677811.1"/>
</dbReference>
<reference evidence="7 9" key="1">
    <citation type="submission" date="2020-01" db="EMBL/GenBank/DDBJ databases">
        <authorList>
            <consortium name="DOE Joint Genome Institute"/>
            <person name="Haridas S."/>
            <person name="Albert R."/>
            <person name="Binder M."/>
            <person name="Bloem J."/>
            <person name="Labutti K."/>
            <person name="Salamov A."/>
            <person name="Andreopoulos B."/>
            <person name="Baker S.E."/>
            <person name="Barry K."/>
            <person name="Bills G."/>
            <person name="Bluhm B.H."/>
            <person name="Cannon C."/>
            <person name="Castanera R."/>
            <person name="Culley D.E."/>
            <person name="Daum C."/>
            <person name="Ezra D."/>
            <person name="Gonzalez J.B."/>
            <person name="Henrissat B."/>
            <person name="Kuo A."/>
            <person name="Liang C."/>
            <person name="Lipzen A."/>
            <person name="Lutzoni F."/>
            <person name="Magnuson J."/>
            <person name="Mondo S."/>
            <person name="Nolan M."/>
            <person name="Ohm R."/>
            <person name="Pangilinan J."/>
            <person name="Park H.-J."/>
            <person name="Ramirez L."/>
            <person name="Alfaro M."/>
            <person name="Sun H."/>
            <person name="Tritt A."/>
            <person name="Yoshinaga Y."/>
            <person name="Zwiers L.-H."/>
            <person name="Turgeon B.G."/>
            <person name="Goodwin S.B."/>
            <person name="Spatafora J.W."/>
            <person name="Crous P.W."/>
            <person name="Grigoriev I.V."/>
        </authorList>
    </citation>
    <scope>NUCLEOTIDE SEQUENCE</scope>
    <source>
        <strain evidence="7 9">CBS 781.70</strain>
    </source>
</reference>
<evidence type="ECO:0000256" key="3">
    <source>
        <dbReference type="ARBA" id="ARBA00022833"/>
    </source>
</evidence>
<dbReference type="InterPro" id="IPR050869">
    <property type="entry name" value="H3K4_H4K5_MeTrfase"/>
</dbReference>
<accession>A0A6G1FQF7</accession>
<evidence type="ECO:0000259" key="5">
    <source>
        <dbReference type="PROSITE" id="PS50280"/>
    </source>
</evidence>
<evidence type="ECO:0000313" key="9">
    <source>
        <dbReference type="RefSeq" id="XP_033529696.1"/>
    </source>
</evidence>
<evidence type="ECO:0000259" key="6">
    <source>
        <dbReference type="PROSITE" id="PS50865"/>
    </source>
</evidence>
<proteinExistence type="predicted"/>
<dbReference type="AlphaFoldDB" id="A0A6G1FQF7"/>
<dbReference type="Pfam" id="PF01753">
    <property type="entry name" value="zf-MYND"/>
    <property type="match status" value="1"/>
</dbReference>
<dbReference type="CDD" id="cd20071">
    <property type="entry name" value="SET_SMYD"/>
    <property type="match status" value="1"/>
</dbReference>
<dbReference type="PROSITE" id="PS50280">
    <property type="entry name" value="SET"/>
    <property type="match status" value="1"/>
</dbReference>
<evidence type="ECO:0000313" key="7">
    <source>
        <dbReference type="EMBL" id="KAF1808065.1"/>
    </source>
</evidence>
<dbReference type="Pfam" id="PF00856">
    <property type="entry name" value="SET"/>
    <property type="match status" value="1"/>
</dbReference>
<evidence type="ECO:0000256" key="2">
    <source>
        <dbReference type="ARBA" id="ARBA00022771"/>
    </source>
</evidence>
<dbReference type="GO" id="GO:0008270">
    <property type="term" value="F:zinc ion binding"/>
    <property type="evidence" value="ECO:0007669"/>
    <property type="project" value="UniProtKB-KW"/>
</dbReference>
<feature type="domain" description="SET" evidence="5">
    <location>
        <begin position="3"/>
        <end position="247"/>
    </location>
</feature>
<dbReference type="Proteomes" id="UP000504638">
    <property type="component" value="Unplaced"/>
</dbReference>
<sequence length="483" mass="55006">MAKNIIVQPSPLGGRGVFASKSFSPGEELFTVSRPLLSSLDGIRLHDTCVNCLKWDGDATIGVQETPLESTLKACSGCKIFKYCRKECQREHWRLIHKVQCPFISKQKRYQDYPASVRGTMDLLLMIPNLQLPQKQAIGELLSHIEERSKGGEWETTQVLAVAACKFAKRPDNDAAFALSLYCKVMTNAITLVGKTLDPLGLCVDLFVSCINHSCDPNVFFVMDGQALSARCLKKIQEGDELSISYVEPTNPTMIRRKELKEKFFFDCKCPKCLNEGNTPEDRFQGDSSTDGPAKRVQDEAFNTLFSVRRGKVLPEKIISELKRALDLCQRSGFFSIERQPIPSICSDLYVELMMQDRHDESFEHVFKIYTETDPKWYPNFHPARLAHTYVLARLMKYFCFQPGREPQELRGHDLHLVYYGLLLEIESNLNKSHGPTHSFAKGVRAEINMLREELQRDAIVSIHRELPSIMTAFRGLKKQITR</sequence>